<evidence type="ECO:0000313" key="12">
    <source>
        <dbReference type="EMBL" id="EGC18302.1"/>
    </source>
</evidence>
<gene>
    <name evidence="12" type="ORF">HMPREF9098_0451</name>
</gene>
<organism evidence="12 13">
    <name type="scientific">Kingella denitrificans ATCC 33394</name>
    <dbReference type="NCBI Taxonomy" id="888741"/>
    <lineage>
        <taxon>Bacteria</taxon>
        <taxon>Pseudomonadati</taxon>
        <taxon>Pseudomonadota</taxon>
        <taxon>Betaproteobacteria</taxon>
        <taxon>Neisseriales</taxon>
        <taxon>Neisseriaceae</taxon>
        <taxon>Kingella</taxon>
    </lineage>
</organism>
<feature type="domain" description="Surface lipoprotein assembly modifier C-terminal" evidence="10">
    <location>
        <begin position="195"/>
        <end position="475"/>
    </location>
</feature>
<dbReference type="GO" id="GO:0009279">
    <property type="term" value="C:cell outer membrane"/>
    <property type="evidence" value="ECO:0007669"/>
    <property type="project" value="UniProtKB-SubCell"/>
</dbReference>
<sequence length="475" mass="54785">MNIRPIFWLLPALFAAQVQAAPLPPKVEQSLTAPEEHFDKQPPADVPAPPQPPQQSESGSLTISSEELQKQPALLKQAFYSAIAANNTPAVRLLLPLYRRLPDGNEEVPIALSEAIIARADGHYAQAIEKFRFALDKQPDMPVAQMSLAQTLHSDYRYPSAAKAFEEIAQRTDLPPEFHQVAQTYLNSIKAREDWKFQVNGNYLDDKNVGNTPDRYIIGAWSLNPPESAHGISYYGSVSREKWLADHFTLRYGADLYGKTYWDNHRFDDLAVRVKAGFGYQTGRSETVVQPYFERRWFGSDGYSRELGIGIDWSYWLTARNQLMLSAAHATQNYDDRRYLEGRLRTASATWLFVPSGTQYWTLGTDWTRKTAQDASDAYRRQAVRVGWTQQWPAQFGTSVNLSWAKRTYDRPNFPFNYIRIDHERSAAVSLWNRKVQWWGIMPRLVWRWQQTRSNHPFYGDYTKRDVFIQLNKAF</sequence>
<dbReference type="InterPro" id="IPR007655">
    <property type="entry name" value="Slam_C"/>
</dbReference>
<keyword evidence="2" id="KW-1134">Transmembrane beta strand</keyword>
<protein>
    <recommendedName>
        <fullName evidence="14">Tetratricopeptide repeat protein</fullName>
    </recommendedName>
</protein>
<evidence type="ECO:0000256" key="6">
    <source>
        <dbReference type="ARBA" id="ARBA00023237"/>
    </source>
</evidence>
<comment type="subcellular location">
    <subcellularLocation>
        <location evidence="1">Cell outer membrane</location>
        <topology evidence="1">Multi-pass membrane protein</topology>
    </subcellularLocation>
</comment>
<comment type="caution">
    <text evidence="12">The sequence shown here is derived from an EMBL/GenBank/DDBJ whole genome shotgun (WGS) entry which is preliminary data.</text>
</comment>
<keyword evidence="13" id="KW-1185">Reference proteome</keyword>
<evidence type="ECO:0000313" key="13">
    <source>
        <dbReference type="Proteomes" id="UP000004088"/>
    </source>
</evidence>
<comment type="similarity">
    <text evidence="7">Belongs to the Slam family.</text>
</comment>
<evidence type="ECO:0000256" key="3">
    <source>
        <dbReference type="ARBA" id="ARBA00022692"/>
    </source>
</evidence>
<feature type="compositionally biased region" description="Pro residues" evidence="8">
    <location>
        <begin position="44"/>
        <end position="53"/>
    </location>
</feature>
<proteinExistence type="inferred from homology"/>
<evidence type="ECO:0000259" key="10">
    <source>
        <dbReference type="Pfam" id="PF04575"/>
    </source>
</evidence>
<evidence type="ECO:0000256" key="5">
    <source>
        <dbReference type="ARBA" id="ARBA00023136"/>
    </source>
</evidence>
<feature type="signal peptide" evidence="9">
    <location>
        <begin position="1"/>
        <end position="20"/>
    </location>
</feature>
<dbReference type="STRING" id="888741.HMPREF9098_0451"/>
<dbReference type="Pfam" id="PF04575">
    <property type="entry name" value="SlipAM"/>
    <property type="match status" value="1"/>
</dbReference>
<keyword evidence="5" id="KW-0472">Membrane</keyword>
<feature type="compositionally biased region" description="Polar residues" evidence="8">
    <location>
        <begin position="56"/>
        <end position="66"/>
    </location>
</feature>
<evidence type="ECO:0000256" key="2">
    <source>
        <dbReference type="ARBA" id="ARBA00022452"/>
    </source>
</evidence>
<evidence type="ECO:0000256" key="4">
    <source>
        <dbReference type="ARBA" id="ARBA00022729"/>
    </source>
</evidence>
<dbReference type="HOGENOM" id="CLU_034927_1_0_4"/>
<dbReference type="Gene3D" id="1.25.40.10">
    <property type="entry name" value="Tetratricopeptide repeat domain"/>
    <property type="match status" value="1"/>
</dbReference>
<feature type="chain" id="PRO_5003251450" description="Tetratricopeptide repeat protein" evidence="9">
    <location>
        <begin position="21"/>
        <end position="475"/>
    </location>
</feature>
<dbReference type="InterPro" id="IPR057556">
    <property type="entry name" value="TPR_Slam"/>
</dbReference>
<evidence type="ECO:0000259" key="11">
    <source>
        <dbReference type="Pfam" id="PF24575"/>
    </source>
</evidence>
<reference evidence="12 13" key="1">
    <citation type="submission" date="2011-01" db="EMBL/GenBank/DDBJ databases">
        <authorList>
            <person name="Muzny D."/>
            <person name="Qin X."/>
            <person name="Deng J."/>
            <person name="Jiang H."/>
            <person name="Liu Y."/>
            <person name="Qu J."/>
            <person name="Song X.-Z."/>
            <person name="Zhang L."/>
            <person name="Thornton R."/>
            <person name="Coyle M."/>
            <person name="Francisco L."/>
            <person name="Jackson L."/>
            <person name="Javaid M."/>
            <person name="Korchina V."/>
            <person name="Kovar C."/>
            <person name="Mata R."/>
            <person name="Mathew T."/>
            <person name="Ngo R."/>
            <person name="Nguyen L."/>
            <person name="Nguyen N."/>
            <person name="Okwuonu G."/>
            <person name="Ongeri F."/>
            <person name="Pham C."/>
            <person name="Simmons D."/>
            <person name="Wilczek-Boney K."/>
            <person name="Hale W."/>
            <person name="Jakkamsetti A."/>
            <person name="Pham P."/>
            <person name="Ruth R."/>
            <person name="San Lucas F."/>
            <person name="Warren J."/>
            <person name="Zhang J."/>
            <person name="Zhao Z."/>
            <person name="Zhou C."/>
            <person name="Zhu D."/>
            <person name="Lee S."/>
            <person name="Bess C."/>
            <person name="Blankenburg K."/>
            <person name="Forbes L."/>
            <person name="Fu Q."/>
            <person name="Gubbala S."/>
            <person name="Hirani K."/>
            <person name="Jayaseelan J.C."/>
            <person name="Lara F."/>
            <person name="Munidasa M."/>
            <person name="Palculict T."/>
            <person name="Patil S."/>
            <person name="Pu L.-L."/>
            <person name="Saada N."/>
            <person name="Tang L."/>
            <person name="Weissenberger G."/>
            <person name="Zhu Y."/>
            <person name="Hemphill L."/>
            <person name="Shang Y."/>
            <person name="Youmans B."/>
            <person name="Ayvaz T."/>
            <person name="Ross M."/>
            <person name="Santibanez J."/>
            <person name="Aqrawi P."/>
            <person name="Gross S."/>
            <person name="Joshi V."/>
            <person name="Fowler G."/>
            <person name="Nazareth L."/>
            <person name="Reid J."/>
            <person name="Worley K."/>
            <person name="Petrosino J."/>
            <person name="Highlander S."/>
            <person name="Gibbs R."/>
        </authorList>
    </citation>
    <scope>NUCLEOTIDE SEQUENCE [LARGE SCALE GENOMIC DNA]</scope>
    <source>
        <strain evidence="12 13">ATCC 33394</strain>
    </source>
</reference>
<evidence type="ECO:0000256" key="9">
    <source>
        <dbReference type="SAM" id="SignalP"/>
    </source>
</evidence>
<feature type="domain" description="Surface lipoprotein assembly modifier N-terminal TPR repeats region" evidence="11">
    <location>
        <begin position="62"/>
        <end position="165"/>
    </location>
</feature>
<accession>F0EX73</accession>
<name>F0EX73_9NEIS</name>
<keyword evidence="6" id="KW-0998">Cell outer membrane</keyword>
<dbReference type="EMBL" id="AEWV01000006">
    <property type="protein sequence ID" value="EGC18302.1"/>
    <property type="molecule type" value="Genomic_DNA"/>
</dbReference>
<evidence type="ECO:0000256" key="7">
    <source>
        <dbReference type="ARBA" id="ARBA00023609"/>
    </source>
</evidence>
<dbReference type="AlphaFoldDB" id="F0EX73"/>
<dbReference type="Proteomes" id="UP000004088">
    <property type="component" value="Unassembled WGS sequence"/>
</dbReference>
<dbReference type="InterPro" id="IPR011990">
    <property type="entry name" value="TPR-like_helical_dom_sf"/>
</dbReference>
<evidence type="ECO:0000256" key="8">
    <source>
        <dbReference type="SAM" id="MobiDB-lite"/>
    </source>
</evidence>
<dbReference type="RefSeq" id="WP_003781490.1">
    <property type="nucleotide sequence ID" value="NZ_GL870929.1"/>
</dbReference>
<keyword evidence="3" id="KW-0812">Transmembrane</keyword>
<keyword evidence="4 9" id="KW-0732">Signal</keyword>
<evidence type="ECO:0008006" key="14">
    <source>
        <dbReference type="Google" id="ProtNLM"/>
    </source>
</evidence>
<evidence type="ECO:0000256" key="1">
    <source>
        <dbReference type="ARBA" id="ARBA00004571"/>
    </source>
</evidence>
<feature type="region of interest" description="Disordered" evidence="8">
    <location>
        <begin position="26"/>
        <end position="67"/>
    </location>
</feature>
<dbReference type="SUPFAM" id="SSF48452">
    <property type="entry name" value="TPR-like"/>
    <property type="match status" value="1"/>
</dbReference>
<dbReference type="Pfam" id="PF24575">
    <property type="entry name" value="TPR_Slam"/>
    <property type="match status" value="1"/>
</dbReference>